<feature type="domain" description="Dinitrogenase iron-molybdenum cofactor biosynthesis" evidence="1">
    <location>
        <begin position="17"/>
        <end position="101"/>
    </location>
</feature>
<comment type="caution">
    <text evidence="2">The sequence shown here is derived from an EMBL/GenBank/DDBJ whole genome shotgun (WGS) entry which is preliminary data.</text>
</comment>
<dbReference type="SUPFAM" id="SSF53146">
    <property type="entry name" value="Nitrogenase accessory factor-like"/>
    <property type="match status" value="1"/>
</dbReference>
<gene>
    <name evidence="2" type="ORF">AMQ22_01657</name>
</gene>
<dbReference type="Pfam" id="PF02579">
    <property type="entry name" value="Nitro_FeMo-Co"/>
    <property type="match status" value="1"/>
</dbReference>
<dbReference type="PANTHER" id="PTHR42983:SF1">
    <property type="entry name" value="IRON-MOLYBDENUM PROTEIN"/>
    <property type="match status" value="1"/>
</dbReference>
<dbReference type="AlphaFoldDB" id="A0A150IWW2"/>
<name>A0A150IWW2_9EURY</name>
<proteinExistence type="predicted"/>
<accession>A0A150IWW2</accession>
<dbReference type="Gene3D" id="3.30.420.130">
    <property type="entry name" value="Dinitrogenase iron-molybdenum cofactor biosynthesis domain"/>
    <property type="match status" value="1"/>
</dbReference>
<protein>
    <submittedName>
        <fullName evidence="2">Dinitrogenase iron-molybdenum cofactor</fullName>
    </submittedName>
</protein>
<organism evidence="2 3">
    <name type="scientific">Candidatus Methanofastidiosum methylothiophilum</name>
    <dbReference type="NCBI Taxonomy" id="1705564"/>
    <lineage>
        <taxon>Archaea</taxon>
        <taxon>Methanobacteriati</taxon>
        <taxon>Methanobacteriota</taxon>
        <taxon>Stenosarchaea group</taxon>
        <taxon>Candidatus Methanofastidiosia</taxon>
        <taxon>Candidatus Methanofastidiosales</taxon>
        <taxon>Candidatus Methanofastidiosaceae</taxon>
        <taxon>Candidatus Methanofastidiosum</taxon>
    </lineage>
</organism>
<evidence type="ECO:0000259" key="1">
    <source>
        <dbReference type="Pfam" id="PF02579"/>
    </source>
</evidence>
<reference evidence="2 3" key="1">
    <citation type="journal article" date="2016" name="ISME J.">
        <title>Chasing the elusive Euryarchaeota class WSA2: genomes reveal a uniquely fastidious methyl-reducing methanogen.</title>
        <authorList>
            <person name="Nobu M.K."/>
            <person name="Narihiro T."/>
            <person name="Kuroda K."/>
            <person name="Mei R."/>
            <person name="Liu W.T."/>
        </authorList>
    </citation>
    <scope>NUCLEOTIDE SEQUENCE [LARGE SCALE GENOMIC DNA]</scope>
    <source>
        <strain evidence="2">U1lsi0528_Bin055</strain>
    </source>
</reference>
<evidence type="ECO:0000313" key="2">
    <source>
        <dbReference type="EMBL" id="KYC49365.1"/>
    </source>
</evidence>
<dbReference type="PANTHER" id="PTHR42983">
    <property type="entry name" value="DINITROGENASE IRON-MOLYBDENUM COFACTOR PROTEIN-RELATED"/>
    <property type="match status" value="1"/>
</dbReference>
<dbReference type="CDD" id="cd00851">
    <property type="entry name" value="MTH1175"/>
    <property type="match status" value="1"/>
</dbReference>
<evidence type="ECO:0000313" key="3">
    <source>
        <dbReference type="Proteomes" id="UP000075398"/>
    </source>
</evidence>
<dbReference type="STRING" id="1705564.APG08_00035"/>
<dbReference type="EMBL" id="LNGC01000098">
    <property type="protein sequence ID" value="KYC49365.1"/>
    <property type="molecule type" value="Genomic_DNA"/>
</dbReference>
<sequence length="129" mass="14321">MKLCFPTEGNAGFVELIGEHFGRTPTYTIYDLESHDVKVIDNSSEHMGGIGYPPELMKKEGVDILICRGLGRRALNMFIEYGIEVYIGATGSVEDAISDYKNMKLKKATFSDSCSEHKFGDHSKGSCHH</sequence>
<dbReference type="InterPro" id="IPR003731">
    <property type="entry name" value="Di-Nase_FeMo-co_biosynth"/>
</dbReference>
<dbReference type="InterPro" id="IPR036105">
    <property type="entry name" value="DiNase_FeMo-co_biosyn_sf"/>
</dbReference>
<dbReference type="InterPro" id="IPR033913">
    <property type="entry name" value="MTH1175_dom"/>
</dbReference>
<dbReference type="Proteomes" id="UP000075398">
    <property type="component" value="Unassembled WGS sequence"/>
</dbReference>